<evidence type="ECO:0000313" key="2">
    <source>
        <dbReference type="EMBL" id="BFG70166.1"/>
    </source>
</evidence>
<dbReference type="PANTHER" id="PTHR34203:SF15">
    <property type="entry name" value="SLL1173 PROTEIN"/>
    <property type="match status" value="1"/>
</dbReference>
<dbReference type="GO" id="GO:0008168">
    <property type="term" value="F:methyltransferase activity"/>
    <property type="evidence" value="ECO:0007669"/>
    <property type="project" value="UniProtKB-KW"/>
</dbReference>
<proteinExistence type="predicted"/>
<keyword evidence="2" id="KW-0808">Transferase</keyword>
<dbReference type="InterPro" id="IPR052514">
    <property type="entry name" value="SAM-dependent_MTase"/>
</dbReference>
<dbReference type="Gene3D" id="3.40.50.150">
    <property type="entry name" value="Vaccinia Virus protein VP39"/>
    <property type="match status" value="1"/>
</dbReference>
<dbReference type="NCBIfam" id="TIGR01444">
    <property type="entry name" value="fkbM_fam"/>
    <property type="match status" value="1"/>
</dbReference>
<dbReference type="InterPro" id="IPR006342">
    <property type="entry name" value="FkbM_mtfrase"/>
</dbReference>
<gene>
    <name evidence="2" type="ORF">KACHI17_10470</name>
</gene>
<keyword evidence="2" id="KW-0489">Methyltransferase</keyword>
<organism evidence="2">
    <name type="scientific">Sediminibacterium sp. KACHI17</name>
    <dbReference type="NCBI Taxonomy" id="1751071"/>
    <lineage>
        <taxon>Bacteria</taxon>
        <taxon>Pseudomonadati</taxon>
        <taxon>Bacteroidota</taxon>
        <taxon>Chitinophagia</taxon>
        <taxon>Chitinophagales</taxon>
        <taxon>Chitinophagaceae</taxon>
        <taxon>Sediminibacterium</taxon>
    </lineage>
</organism>
<dbReference type="InterPro" id="IPR029063">
    <property type="entry name" value="SAM-dependent_MTases_sf"/>
</dbReference>
<dbReference type="AlphaFoldDB" id="A0AAT9GHV6"/>
<name>A0AAT9GHV6_9BACT</name>
<dbReference type="PANTHER" id="PTHR34203">
    <property type="entry name" value="METHYLTRANSFERASE, FKBM FAMILY PROTEIN"/>
    <property type="match status" value="1"/>
</dbReference>
<feature type="domain" description="Methyltransferase FkbM" evidence="1">
    <location>
        <begin position="33"/>
        <end position="194"/>
    </location>
</feature>
<dbReference type="SUPFAM" id="SSF53335">
    <property type="entry name" value="S-adenosyl-L-methionine-dependent methyltransferases"/>
    <property type="match status" value="1"/>
</dbReference>
<accession>A0AAT9GHV6</accession>
<reference evidence="2" key="1">
    <citation type="submission" date="2024-02" db="EMBL/GenBank/DDBJ databases">
        <title>Sediminibacterium planktonica sp. nov. and Sediminibacterium longus sp. nov., isolated from surface lake and river water.</title>
        <authorList>
            <person name="Watanabe K."/>
            <person name="Takemine S."/>
            <person name="Ishii Y."/>
            <person name="Ogata Y."/>
            <person name="Shindo C."/>
            <person name="Suda W."/>
        </authorList>
    </citation>
    <scope>NUCLEOTIDE SEQUENCE</scope>
    <source>
        <strain evidence="2">KACHI17</strain>
    </source>
</reference>
<dbReference type="GO" id="GO:0032259">
    <property type="term" value="P:methylation"/>
    <property type="evidence" value="ECO:0007669"/>
    <property type="project" value="UniProtKB-KW"/>
</dbReference>
<dbReference type="EMBL" id="AP029612">
    <property type="protein sequence ID" value="BFG70166.1"/>
    <property type="molecule type" value="Genomic_DNA"/>
</dbReference>
<sequence>MAQFNLLRMSRGRYERDFRNFADLVPGHGLILDIGANLGVMSAYLAQKKDSLRIIAIEPIPLHVKVMSKLFKHKRIVNVEIVEKALSNKNGFVEMKVPLRNGVLQHGLASLEIDNETGGDIYQVSAITLDQLMENYSDEILVGVKIDVENHEWEVLSGGIQTIQKYYPIIMAELWNDAKKQACLSLMRSLGYRVMYVNADGELVVYQGEDVLNYLFIPTSVK</sequence>
<protein>
    <submittedName>
        <fullName evidence="2">FkbM family methyltransferase</fullName>
    </submittedName>
</protein>
<evidence type="ECO:0000259" key="1">
    <source>
        <dbReference type="Pfam" id="PF05050"/>
    </source>
</evidence>
<dbReference type="Pfam" id="PF05050">
    <property type="entry name" value="Methyltransf_21"/>
    <property type="match status" value="1"/>
</dbReference>